<dbReference type="EC" id="1.13.11.54" evidence="11"/>
<keyword evidence="9 11" id="KW-0486">Methionine biosynthesis</keyword>
<feature type="binding site" evidence="11">
    <location>
        <position position="140"/>
    </location>
    <ligand>
        <name>Fe(2+)</name>
        <dbReference type="ChEBI" id="CHEBI:29033"/>
        <note>for iron-dependent acireductone dioxygenase activity</note>
    </ligand>
</feature>
<dbReference type="PANTHER" id="PTHR23418">
    <property type="entry name" value="ACIREDUCTONE DIOXYGENASE"/>
    <property type="match status" value="1"/>
</dbReference>
<evidence type="ECO:0000256" key="5">
    <source>
        <dbReference type="ARBA" id="ARBA00022723"/>
    </source>
</evidence>
<comment type="pathway">
    <text evidence="11">Amino-acid biosynthesis; L-methionine biosynthesis via salvage pathway; L-methionine from S-methyl-5-thio-alpha-D-ribose 1-phosphate: step 5/6.</text>
</comment>
<evidence type="ECO:0000256" key="11">
    <source>
        <dbReference type="HAMAP-Rule" id="MF_03154"/>
    </source>
</evidence>
<keyword evidence="5 11" id="KW-0479">Metal-binding</keyword>
<proteinExistence type="inferred from homology"/>
<dbReference type="InterPro" id="IPR004313">
    <property type="entry name" value="ARD"/>
</dbReference>
<gene>
    <name evidence="11" type="primary">ADI1</name>
    <name evidence="12" type="ORF">IW261DRAFT_1472287</name>
</gene>
<dbReference type="EC" id="1.13.11.53" evidence="11"/>
<dbReference type="InterPro" id="IPR027496">
    <property type="entry name" value="ARD_euk"/>
</dbReference>
<evidence type="ECO:0000313" key="12">
    <source>
        <dbReference type="EMBL" id="KAK0481756.1"/>
    </source>
</evidence>
<dbReference type="GO" id="GO:0016151">
    <property type="term" value="F:nickel cation binding"/>
    <property type="evidence" value="ECO:0007669"/>
    <property type="project" value="UniProtKB-UniRule"/>
</dbReference>
<dbReference type="AlphaFoldDB" id="A0AA39PCN3"/>
<feature type="binding site" evidence="11">
    <location>
        <position position="146"/>
    </location>
    <ligand>
        <name>Fe(2+)</name>
        <dbReference type="ChEBI" id="CHEBI:29033"/>
        <note>for iron-dependent acireductone dioxygenase activity</note>
    </ligand>
</feature>
<dbReference type="GO" id="GO:0019509">
    <property type="term" value="P:L-methionine salvage from methylthioadenosine"/>
    <property type="evidence" value="ECO:0007669"/>
    <property type="project" value="UniProtKB-UniRule"/>
</dbReference>
<evidence type="ECO:0000256" key="7">
    <source>
        <dbReference type="ARBA" id="ARBA00023002"/>
    </source>
</evidence>
<dbReference type="Proteomes" id="UP001175227">
    <property type="component" value="Unassembled WGS sequence"/>
</dbReference>
<dbReference type="GO" id="GO:0010308">
    <property type="term" value="F:acireductone dioxygenase (Ni2+-requiring) activity"/>
    <property type="evidence" value="ECO:0007669"/>
    <property type="project" value="UniProtKB-UniRule"/>
</dbReference>
<comment type="subcellular location">
    <subcellularLocation>
        <location evidence="11">Cytoplasm</location>
    </subcellularLocation>
    <subcellularLocation>
        <location evidence="11">Nucleus</location>
    </subcellularLocation>
</comment>
<dbReference type="InterPro" id="IPR011051">
    <property type="entry name" value="RmlC_Cupin_sf"/>
</dbReference>
<keyword evidence="8 11" id="KW-0408">Iron</keyword>
<keyword evidence="7 11" id="KW-0560">Oxidoreductase</keyword>
<comment type="caution">
    <text evidence="12">The sequence shown here is derived from an EMBL/GenBank/DDBJ whole genome shotgun (WGS) entry which is preliminary data.</text>
</comment>
<accession>A0AA39PCN3</accession>
<comment type="function">
    <text evidence="11">Catalyzes 2 different reactions between oxygen and the acireductone 1,2-dihydroxy-3-keto-5-methylthiopentene (DHK-MTPene) depending upon the metal bound in the active site. Fe-containing acireductone dioxygenase (Fe-ARD) produces formate and 2-keto-4-methylthiobutyrate (KMTB), the alpha-ketoacid precursor of methionine in the methionine recycle pathway. Ni-containing acireductone dioxygenase (Ni-ARD) produces methylthiopropionate, carbon monoxide and formate, and does not lie on the methionine recycle pathway.</text>
</comment>
<dbReference type="GO" id="GO:0005506">
    <property type="term" value="F:iron ion binding"/>
    <property type="evidence" value="ECO:0007669"/>
    <property type="project" value="UniProtKB-UniRule"/>
</dbReference>
<keyword evidence="2 11" id="KW-0963">Cytoplasm</keyword>
<feature type="binding site" evidence="11">
    <location>
        <position position="186"/>
    </location>
    <ligand>
        <name>Ni(2+)</name>
        <dbReference type="ChEBI" id="CHEBI:49786"/>
        <note>for nickel-dependent acireductone dioxygenase activity</note>
    </ligand>
</feature>
<comment type="cofactor">
    <cofactor evidence="11">
        <name>Fe(2+)</name>
        <dbReference type="ChEBI" id="CHEBI:29033"/>
    </cofactor>
    <cofactor evidence="11">
        <name>Ni(2+)</name>
        <dbReference type="ChEBI" id="CHEBI:49786"/>
    </cofactor>
    <text evidence="11">Binds either 1 Fe or Ni cation per monomer. Iron-binding promotes an acireductone dioxygenase reaction producing 2-keto-4-methylthiobutyrate, while nickel-binding promotes an acireductone dioxygenase reaction producing 3-(methylsulfanyl)propanoate.</text>
</comment>
<feature type="binding site" evidence="11">
    <location>
        <position position="140"/>
    </location>
    <ligand>
        <name>Ni(2+)</name>
        <dbReference type="ChEBI" id="CHEBI:49786"/>
        <note>for nickel-dependent acireductone dioxygenase activity</note>
    </ligand>
</feature>
<keyword evidence="10 11" id="KW-0539">Nucleus</keyword>
<comment type="similarity">
    <text evidence="11">Belongs to the acireductone dioxygenase (ARD) family.</text>
</comment>
<evidence type="ECO:0000256" key="10">
    <source>
        <dbReference type="ARBA" id="ARBA00023242"/>
    </source>
</evidence>
<keyword evidence="3 11" id="KW-0533">Nickel</keyword>
<sequence length="234" mass="26443">MLLDEDAITSASYILPEAPLYSRRPISATTALHHLLIDSKYIALHSHPPSSCFHLIMHAYHFDNLPGDQRLPHNSASPVSLDTLKSMNVLYMNIPVDGYEERLATVAKEGDYKNHDIISISKEGLGDQYNAKIKAFYEEHMHEDDELRYLLAGSGYFDIREAPTDSWIRLALTAGDLIALPAGIYHRFTLDTWRQRENCPTDVPKWTALNRGPETEGHPIRLAYLKSLETVATV</sequence>
<keyword evidence="4 11" id="KW-0028">Amino-acid biosynthesis</keyword>
<evidence type="ECO:0000256" key="8">
    <source>
        <dbReference type="ARBA" id="ARBA00023004"/>
    </source>
</evidence>
<feature type="binding site" evidence="11">
    <location>
        <position position="186"/>
    </location>
    <ligand>
        <name>Fe(2+)</name>
        <dbReference type="ChEBI" id="CHEBI:29033"/>
        <note>for iron-dependent acireductone dioxygenase activity</note>
    </ligand>
</feature>
<dbReference type="EMBL" id="JAUEPR010000008">
    <property type="protein sequence ID" value="KAK0481756.1"/>
    <property type="molecule type" value="Genomic_DNA"/>
</dbReference>
<organism evidence="12 13">
    <name type="scientific">Armillaria novae-zelandiae</name>
    <dbReference type="NCBI Taxonomy" id="153914"/>
    <lineage>
        <taxon>Eukaryota</taxon>
        <taxon>Fungi</taxon>
        <taxon>Dikarya</taxon>
        <taxon>Basidiomycota</taxon>
        <taxon>Agaricomycotina</taxon>
        <taxon>Agaricomycetes</taxon>
        <taxon>Agaricomycetidae</taxon>
        <taxon>Agaricales</taxon>
        <taxon>Marasmiineae</taxon>
        <taxon>Physalacriaceae</taxon>
        <taxon>Armillaria</taxon>
    </lineage>
</organism>
<feature type="binding site" evidence="11">
    <location>
        <position position="142"/>
    </location>
    <ligand>
        <name>Ni(2+)</name>
        <dbReference type="ChEBI" id="CHEBI:49786"/>
        <note>for nickel-dependent acireductone dioxygenase activity</note>
    </ligand>
</feature>
<keyword evidence="6 11" id="KW-0223">Dioxygenase</keyword>
<evidence type="ECO:0000256" key="6">
    <source>
        <dbReference type="ARBA" id="ARBA00022964"/>
    </source>
</evidence>
<feature type="binding site" evidence="11">
    <location>
        <position position="142"/>
    </location>
    <ligand>
        <name>Fe(2+)</name>
        <dbReference type="ChEBI" id="CHEBI:29033"/>
        <note>for iron-dependent acireductone dioxygenase activity</note>
    </ligand>
</feature>
<name>A0AA39PCN3_9AGAR</name>
<reference evidence="12" key="1">
    <citation type="submission" date="2023-06" db="EMBL/GenBank/DDBJ databases">
        <authorList>
            <consortium name="Lawrence Berkeley National Laboratory"/>
            <person name="Ahrendt S."/>
            <person name="Sahu N."/>
            <person name="Indic B."/>
            <person name="Wong-Bajracharya J."/>
            <person name="Merenyi Z."/>
            <person name="Ke H.-M."/>
            <person name="Monk M."/>
            <person name="Kocsube S."/>
            <person name="Drula E."/>
            <person name="Lipzen A."/>
            <person name="Balint B."/>
            <person name="Henrissat B."/>
            <person name="Andreopoulos B."/>
            <person name="Martin F.M."/>
            <person name="Harder C.B."/>
            <person name="Rigling D."/>
            <person name="Ford K.L."/>
            <person name="Foster G.D."/>
            <person name="Pangilinan J."/>
            <person name="Papanicolaou A."/>
            <person name="Barry K."/>
            <person name="LaButti K."/>
            <person name="Viragh M."/>
            <person name="Koriabine M."/>
            <person name="Yan M."/>
            <person name="Riley R."/>
            <person name="Champramary S."/>
            <person name="Plett K.L."/>
            <person name="Tsai I.J."/>
            <person name="Slot J."/>
            <person name="Sipos G."/>
            <person name="Plett J."/>
            <person name="Nagy L.G."/>
            <person name="Grigoriev I.V."/>
        </authorList>
    </citation>
    <scope>NUCLEOTIDE SEQUENCE</scope>
    <source>
        <strain evidence="12">ICMP 16352</strain>
    </source>
</reference>
<dbReference type="Gene3D" id="2.60.120.10">
    <property type="entry name" value="Jelly Rolls"/>
    <property type="match status" value="1"/>
</dbReference>
<feature type="binding site" evidence="11">
    <location>
        <position position="146"/>
    </location>
    <ligand>
        <name>Ni(2+)</name>
        <dbReference type="ChEBI" id="CHEBI:49786"/>
        <note>for nickel-dependent acireductone dioxygenase activity</note>
    </ligand>
</feature>
<dbReference type="GO" id="GO:0010309">
    <property type="term" value="F:acireductone dioxygenase [iron(II)-requiring] activity"/>
    <property type="evidence" value="ECO:0007669"/>
    <property type="project" value="UniProtKB-UniRule"/>
</dbReference>
<evidence type="ECO:0000256" key="4">
    <source>
        <dbReference type="ARBA" id="ARBA00022605"/>
    </source>
</evidence>
<dbReference type="CDD" id="cd02232">
    <property type="entry name" value="cupin_ARD"/>
    <property type="match status" value="1"/>
</dbReference>
<dbReference type="FunFam" id="2.60.120.10:FF:000099">
    <property type="entry name" value="1,2-dihydroxy-3-keto-5-methylthiopentene dioxygenase"/>
    <property type="match status" value="1"/>
</dbReference>
<evidence type="ECO:0000313" key="13">
    <source>
        <dbReference type="Proteomes" id="UP001175227"/>
    </source>
</evidence>
<dbReference type="SUPFAM" id="SSF51182">
    <property type="entry name" value="RmlC-like cupins"/>
    <property type="match status" value="1"/>
</dbReference>
<dbReference type="HAMAP" id="MF_03154">
    <property type="entry name" value="Salvage_MtnD_euk"/>
    <property type="match status" value="1"/>
</dbReference>
<evidence type="ECO:0000256" key="2">
    <source>
        <dbReference type="ARBA" id="ARBA00022490"/>
    </source>
</evidence>
<comment type="catalytic activity">
    <reaction evidence="1 11">
        <text>1,2-dihydroxy-5-(methylsulfanyl)pent-1-en-3-one + O2 = 4-methylsulfanyl-2-oxobutanoate + formate + 2 H(+)</text>
        <dbReference type="Rhea" id="RHEA:24504"/>
        <dbReference type="ChEBI" id="CHEBI:15378"/>
        <dbReference type="ChEBI" id="CHEBI:15379"/>
        <dbReference type="ChEBI" id="CHEBI:15740"/>
        <dbReference type="ChEBI" id="CHEBI:16723"/>
        <dbReference type="ChEBI" id="CHEBI:49252"/>
        <dbReference type="EC" id="1.13.11.54"/>
    </reaction>
</comment>
<dbReference type="GO" id="GO:0005737">
    <property type="term" value="C:cytoplasm"/>
    <property type="evidence" value="ECO:0007669"/>
    <property type="project" value="UniProtKB-SubCell"/>
</dbReference>
<dbReference type="PANTHER" id="PTHR23418:SF0">
    <property type="entry name" value="ACIREDUCTONE DIOXYGENASE"/>
    <property type="match status" value="1"/>
</dbReference>
<dbReference type="Pfam" id="PF03079">
    <property type="entry name" value="ARD"/>
    <property type="match status" value="1"/>
</dbReference>
<protein>
    <recommendedName>
        <fullName evidence="11">Acireductone dioxygenase</fullName>
    </recommendedName>
    <alternativeName>
        <fullName evidence="11">Acireductone dioxygenase (Fe(2+)-requiring)</fullName>
        <shortName evidence="11">ARD'</shortName>
        <shortName evidence="11">Fe-ARD</shortName>
        <ecNumber evidence="11">1.13.11.54</ecNumber>
    </alternativeName>
    <alternativeName>
        <fullName evidence="11">Acireductone dioxygenase (Ni(2+)-requiring)</fullName>
        <shortName evidence="11">ARD</shortName>
        <shortName evidence="11">Ni-ARD</shortName>
        <ecNumber evidence="11">1.13.11.53</ecNumber>
    </alternativeName>
</protein>
<comment type="catalytic activity">
    <reaction evidence="11">
        <text>1,2-dihydroxy-5-(methylsulfanyl)pent-1-en-3-one + O2 = 3-(methylsulfanyl)propanoate + CO + formate + 2 H(+)</text>
        <dbReference type="Rhea" id="RHEA:14161"/>
        <dbReference type="ChEBI" id="CHEBI:15378"/>
        <dbReference type="ChEBI" id="CHEBI:15379"/>
        <dbReference type="ChEBI" id="CHEBI:15740"/>
        <dbReference type="ChEBI" id="CHEBI:17245"/>
        <dbReference type="ChEBI" id="CHEBI:49016"/>
        <dbReference type="ChEBI" id="CHEBI:49252"/>
        <dbReference type="EC" id="1.13.11.53"/>
    </reaction>
</comment>
<dbReference type="InterPro" id="IPR014710">
    <property type="entry name" value="RmlC-like_jellyroll"/>
</dbReference>
<dbReference type="GO" id="GO:0005634">
    <property type="term" value="C:nucleus"/>
    <property type="evidence" value="ECO:0007669"/>
    <property type="project" value="UniProtKB-SubCell"/>
</dbReference>
<keyword evidence="13" id="KW-1185">Reference proteome</keyword>
<evidence type="ECO:0000256" key="1">
    <source>
        <dbReference type="ARBA" id="ARBA00000428"/>
    </source>
</evidence>
<evidence type="ECO:0000256" key="3">
    <source>
        <dbReference type="ARBA" id="ARBA00022596"/>
    </source>
</evidence>
<evidence type="ECO:0000256" key="9">
    <source>
        <dbReference type="ARBA" id="ARBA00023167"/>
    </source>
</evidence>